<feature type="transmembrane region" description="Helical" evidence="26">
    <location>
        <begin position="112"/>
        <end position="133"/>
    </location>
</feature>
<dbReference type="Gene3D" id="1.20.1250.20">
    <property type="entry name" value="MFS general substrate transporter like domains"/>
    <property type="match status" value="2"/>
</dbReference>
<keyword evidence="8" id="KW-0769">Symport</keyword>
<protein>
    <recommendedName>
        <fullName evidence="22">Sialin</fullName>
    </recommendedName>
    <alternativeName>
        <fullName evidence="25">H(+)/nitrate cotransporter</fullName>
    </alternativeName>
    <alternativeName>
        <fullName evidence="23">H(+)/sialic acid cotransporter</fullName>
    </alternativeName>
    <alternativeName>
        <fullName evidence="24">Vesicular excitatory amino acid transporter</fullName>
    </alternativeName>
</protein>
<evidence type="ECO:0000256" key="5">
    <source>
        <dbReference type="ARBA" id="ARBA00022448"/>
    </source>
</evidence>
<dbReference type="GO" id="GO:0015293">
    <property type="term" value="F:symporter activity"/>
    <property type="evidence" value="ECO:0007669"/>
    <property type="project" value="UniProtKB-KW"/>
</dbReference>
<comment type="function">
    <text evidence="21">Receptor for CM101, a polysaccharide produced by group B Streptococcus with antipathoangiogenic properties.</text>
</comment>
<feature type="transmembrane region" description="Helical" evidence="26">
    <location>
        <begin position="393"/>
        <end position="412"/>
    </location>
</feature>
<comment type="caution">
    <text evidence="28">The sequence shown here is derived from an EMBL/GenBank/DDBJ whole genome shotgun (WGS) entry which is preliminary data.</text>
</comment>
<evidence type="ECO:0000256" key="25">
    <source>
        <dbReference type="ARBA" id="ARBA00081925"/>
    </source>
</evidence>
<proteinExistence type="predicted"/>
<dbReference type="InterPro" id="IPR011701">
    <property type="entry name" value="MFS"/>
</dbReference>
<keyword evidence="11 26" id="KW-0472">Membrane</keyword>
<dbReference type="SUPFAM" id="SSF103473">
    <property type="entry name" value="MFS general substrate transporter"/>
    <property type="match status" value="1"/>
</dbReference>
<evidence type="ECO:0000256" key="11">
    <source>
        <dbReference type="ARBA" id="ARBA00023136"/>
    </source>
</evidence>
<evidence type="ECO:0000256" key="12">
    <source>
        <dbReference type="ARBA" id="ARBA00023180"/>
    </source>
</evidence>
<evidence type="ECO:0000256" key="3">
    <source>
        <dbReference type="ARBA" id="ARBA00004638"/>
    </source>
</evidence>
<keyword evidence="29" id="KW-1185">Reference proteome</keyword>
<evidence type="ECO:0000256" key="14">
    <source>
        <dbReference type="ARBA" id="ARBA00023329"/>
    </source>
</evidence>
<dbReference type="OrthoDB" id="2985014at2759"/>
<evidence type="ECO:0000256" key="8">
    <source>
        <dbReference type="ARBA" id="ARBA00022847"/>
    </source>
</evidence>
<sequence>MSLDVGVCGSFGRCLDRDTDEKMAIVNIRDSRESPALPTFLSPSPPEWTWMSFPRRYLIAVMAFFGFFNIYSLRVNLSIAIVAMTENRTTIHSNGTIGYDQDFSWSSKEQGLLLSSFFYGYITTQLLGGWLAPKMGAGKLYGLGILTTAVLTLLTPLIADIGLAPLVAIRILEGIFEGVTFPAMHALWSRWAPPLERSKLVTIAYSGSYFGTVVSMGVCGLLAEHLGWASIFYVSGIFAVLWWILWFVLVKESPQEDRFIKRTELDYISNCLGLTADQHKLTVPWKSILTSLPVWATVAAHFAENWGFYTLLTQLPTFLSDTSDLKLDKTGFLAAIPYLAMAIIVQCGGQLADWLRSRWRVETTKVRKIFTCGAFIAQTIFMLATAYTHAVTAAIICLTIAVGFGGFAWSGFSVNHLDIAPQYASLIMGLSNTVATVPGIISPMITGYIVQNKTEEGWHVMFMISSMIYLSGASFYCYGASGNLQAWAVQSSRPRNFLNSQSGESETTAFLQQETDGE</sequence>
<feature type="transmembrane region" description="Helical" evidence="26">
    <location>
        <begin position="332"/>
        <end position="349"/>
    </location>
</feature>
<keyword evidence="12" id="KW-0325">Glycoprotein</keyword>
<keyword evidence="14" id="KW-0968">Cytoplasmic vesicle</keyword>
<keyword evidence="10" id="KW-0770">Synapse</keyword>
<feature type="transmembrane region" description="Helical" evidence="26">
    <location>
        <begin position="229"/>
        <end position="250"/>
    </location>
</feature>
<dbReference type="Pfam" id="PF07690">
    <property type="entry name" value="MFS_1"/>
    <property type="match status" value="1"/>
</dbReference>
<evidence type="ECO:0000256" key="24">
    <source>
        <dbReference type="ARBA" id="ARBA00081195"/>
    </source>
</evidence>
<evidence type="ECO:0000256" key="18">
    <source>
        <dbReference type="ARBA" id="ARBA00051403"/>
    </source>
</evidence>
<evidence type="ECO:0000256" key="6">
    <source>
        <dbReference type="ARBA" id="ARBA00022475"/>
    </source>
</evidence>
<keyword evidence="5" id="KW-0813">Transport</keyword>
<evidence type="ECO:0000313" key="28">
    <source>
        <dbReference type="EMBL" id="CAH0100417.1"/>
    </source>
</evidence>
<evidence type="ECO:0000256" key="4">
    <source>
        <dbReference type="ARBA" id="ARBA00004656"/>
    </source>
</evidence>
<keyword evidence="9 26" id="KW-1133">Transmembrane helix</keyword>
<evidence type="ECO:0000256" key="22">
    <source>
        <dbReference type="ARBA" id="ARBA00069713"/>
    </source>
</evidence>
<feature type="transmembrane region" description="Helical" evidence="26">
    <location>
        <begin position="140"/>
        <end position="159"/>
    </location>
</feature>
<dbReference type="GO" id="GO:0016323">
    <property type="term" value="C:basolateral plasma membrane"/>
    <property type="evidence" value="ECO:0007669"/>
    <property type="project" value="UniProtKB-SubCell"/>
</dbReference>
<keyword evidence="13" id="KW-0458">Lysosome</keyword>
<comment type="catalytic activity">
    <reaction evidence="20">
        <text>D-glucuronate(out) + H(+)(out) = D-glucuronate(in) + H(+)(in)</text>
        <dbReference type="Rhea" id="RHEA:72591"/>
        <dbReference type="ChEBI" id="CHEBI:15378"/>
        <dbReference type="ChEBI" id="CHEBI:58720"/>
    </reaction>
    <physiologicalReaction direction="left-to-right" evidence="20">
        <dbReference type="Rhea" id="RHEA:72592"/>
    </physiologicalReaction>
</comment>
<dbReference type="FunFam" id="1.20.1250.20:FF:000003">
    <property type="entry name" value="Solute carrier family 17 member 3"/>
    <property type="match status" value="1"/>
</dbReference>
<evidence type="ECO:0000256" key="2">
    <source>
        <dbReference type="ARBA" id="ARBA00004554"/>
    </source>
</evidence>
<feature type="transmembrane region" description="Helical" evidence="26">
    <location>
        <begin position="57"/>
        <end position="84"/>
    </location>
</feature>
<comment type="catalytic activity">
    <reaction evidence="17">
        <text>N-acetylneuraminate(in) + H(+)(in) = N-acetylneuraminate(out) + H(+)(out)</text>
        <dbReference type="Rhea" id="RHEA:28987"/>
        <dbReference type="ChEBI" id="CHEBI:15378"/>
        <dbReference type="ChEBI" id="CHEBI:35418"/>
    </reaction>
    <physiologicalReaction direction="right-to-left" evidence="17">
        <dbReference type="Rhea" id="RHEA:28989"/>
    </physiologicalReaction>
</comment>
<gene>
    <name evidence="28" type="ORF">DGAL_LOCUS2647</name>
</gene>
<accession>A0A8J2RIQ8</accession>
<dbReference type="Proteomes" id="UP000789390">
    <property type="component" value="Unassembled WGS sequence"/>
</dbReference>
<feature type="transmembrane region" description="Helical" evidence="26">
    <location>
        <begin position="369"/>
        <end position="387"/>
    </location>
</feature>
<evidence type="ECO:0000256" key="26">
    <source>
        <dbReference type="SAM" id="Phobius"/>
    </source>
</evidence>
<evidence type="ECO:0000256" key="9">
    <source>
        <dbReference type="ARBA" id="ARBA00022989"/>
    </source>
</evidence>
<evidence type="ECO:0000256" key="1">
    <source>
        <dbReference type="ARBA" id="ARBA00004432"/>
    </source>
</evidence>
<feature type="transmembrane region" description="Helical" evidence="26">
    <location>
        <begin position="288"/>
        <end position="312"/>
    </location>
</feature>
<dbReference type="InterPro" id="IPR020846">
    <property type="entry name" value="MFS_dom"/>
</dbReference>
<comment type="catalytic activity">
    <reaction evidence="19">
        <text>L-glutamate(out) = L-glutamate(in)</text>
        <dbReference type="Rhea" id="RHEA:66336"/>
        <dbReference type="ChEBI" id="CHEBI:29985"/>
    </reaction>
    <physiologicalReaction direction="left-to-right" evidence="19">
        <dbReference type="Rhea" id="RHEA:66337"/>
    </physiologicalReaction>
</comment>
<dbReference type="GO" id="GO:0005765">
    <property type="term" value="C:lysosomal membrane"/>
    <property type="evidence" value="ECO:0007669"/>
    <property type="project" value="UniProtKB-SubCell"/>
</dbReference>
<evidence type="ECO:0000256" key="13">
    <source>
        <dbReference type="ARBA" id="ARBA00023228"/>
    </source>
</evidence>
<feature type="transmembrane region" description="Helical" evidence="26">
    <location>
        <begin position="165"/>
        <end position="188"/>
    </location>
</feature>
<name>A0A8J2RIQ8_9CRUS</name>
<dbReference type="PANTHER" id="PTHR11662:SF455">
    <property type="entry name" value="GH23975P"/>
    <property type="match status" value="1"/>
</dbReference>
<dbReference type="CDD" id="cd17318">
    <property type="entry name" value="MFS_SLC17"/>
    <property type="match status" value="1"/>
</dbReference>
<evidence type="ECO:0000259" key="27">
    <source>
        <dbReference type="PROSITE" id="PS50850"/>
    </source>
</evidence>
<evidence type="ECO:0000256" key="17">
    <source>
        <dbReference type="ARBA" id="ARBA00050625"/>
    </source>
</evidence>
<comment type="catalytic activity">
    <reaction evidence="15">
        <text>2 nitrate(out) + H(+)(out) = 2 nitrate(in) + H(+)(in)</text>
        <dbReference type="Rhea" id="RHEA:71539"/>
        <dbReference type="ChEBI" id="CHEBI:15378"/>
        <dbReference type="ChEBI" id="CHEBI:17632"/>
    </reaction>
    <physiologicalReaction direction="left-to-right" evidence="15">
        <dbReference type="Rhea" id="RHEA:71540"/>
    </physiologicalReaction>
</comment>
<dbReference type="AlphaFoldDB" id="A0A8J2RIQ8"/>
<evidence type="ECO:0000256" key="15">
    <source>
        <dbReference type="ARBA" id="ARBA00050101"/>
    </source>
</evidence>
<evidence type="ECO:0000256" key="7">
    <source>
        <dbReference type="ARBA" id="ARBA00022692"/>
    </source>
</evidence>
<evidence type="ECO:0000256" key="21">
    <source>
        <dbReference type="ARBA" id="ARBA00056891"/>
    </source>
</evidence>
<keyword evidence="7 26" id="KW-0812">Transmembrane</keyword>
<evidence type="ECO:0000256" key="10">
    <source>
        <dbReference type="ARBA" id="ARBA00023018"/>
    </source>
</evidence>
<dbReference type="GO" id="GO:0006820">
    <property type="term" value="P:monoatomic anion transport"/>
    <property type="evidence" value="ECO:0007669"/>
    <property type="project" value="TreeGrafter"/>
</dbReference>
<dbReference type="InterPro" id="IPR036259">
    <property type="entry name" value="MFS_trans_sf"/>
</dbReference>
<organism evidence="28 29">
    <name type="scientific">Daphnia galeata</name>
    <dbReference type="NCBI Taxonomy" id="27404"/>
    <lineage>
        <taxon>Eukaryota</taxon>
        <taxon>Metazoa</taxon>
        <taxon>Ecdysozoa</taxon>
        <taxon>Arthropoda</taxon>
        <taxon>Crustacea</taxon>
        <taxon>Branchiopoda</taxon>
        <taxon>Diplostraca</taxon>
        <taxon>Cladocera</taxon>
        <taxon>Anomopoda</taxon>
        <taxon>Daphniidae</taxon>
        <taxon>Daphnia</taxon>
    </lineage>
</organism>
<feature type="transmembrane region" description="Helical" evidence="26">
    <location>
        <begin position="457"/>
        <end position="478"/>
    </location>
</feature>
<keyword evidence="6" id="KW-1003">Cell membrane</keyword>
<dbReference type="EMBL" id="CAKKLH010000035">
    <property type="protein sequence ID" value="CAH0100417.1"/>
    <property type="molecule type" value="Genomic_DNA"/>
</dbReference>
<feature type="domain" description="Major facilitator superfamily (MFS) profile" evidence="27">
    <location>
        <begin position="58"/>
        <end position="483"/>
    </location>
</feature>
<dbReference type="GO" id="GO:0046942">
    <property type="term" value="P:carboxylic acid transport"/>
    <property type="evidence" value="ECO:0007669"/>
    <property type="project" value="UniProtKB-ARBA"/>
</dbReference>
<evidence type="ECO:0000256" key="20">
    <source>
        <dbReference type="ARBA" id="ARBA00051612"/>
    </source>
</evidence>
<reference evidence="28" key="1">
    <citation type="submission" date="2021-11" db="EMBL/GenBank/DDBJ databases">
        <authorList>
            <person name="Schell T."/>
        </authorList>
    </citation>
    <scope>NUCLEOTIDE SEQUENCE</scope>
    <source>
        <strain evidence="28">M5</strain>
    </source>
</reference>
<evidence type="ECO:0000313" key="29">
    <source>
        <dbReference type="Proteomes" id="UP000789390"/>
    </source>
</evidence>
<evidence type="ECO:0000256" key="16">
    <source>
        <dbReference type="ARBA" id="ARBA00050554"/>
    </source>
</evidence>
<comment type="subcellular location">
    <subcellularLocation>
        <location evidence="2">Basolateral cell membrane</location>
        <topology evidence="2">Multi-pass membrane protein</topology>
    </subcellularLocation>
    <subcellularLocation>
        <location evidence="3">Cytoplasmic vesicle</location>
        <location evidence="3">Secretory vesicle membrane</location>
        <topology evidence="3">Multi-pass membrane protein</topology>
    </subcellularLocation>
    <subcellularLocation>
        <location evidence="1">Cytoplasmic vesicle</location>
        <location evidence="1">Secretory vesicle</location>
        <location evidence="1">Synaptic vesicle membrane</location>
    </subcellularLocation>
    <subcellularLocation>
        <location evidence="4">Lysosome membrane</location>
    </subcellularLocation>
</comment>
<feature type="transmembrane region" description="Helical" evidence="26">
    <location>
        <begin position="424"/>
        <end position="445"/>
    </location>
</feature>
<dbReference type="PANTHER" id="PTHR11662">
    <property type="entry name" value="SOLUTE CARRIER FAMILY 17"/>
    <property type="match status" value="1"/>
</dbReference>
<dbReference type="FunFam" id="1.20.1250.20:FF:000067">
    <property type="entry name" value="sialin isoform X2"/>
    <property type="match status" value="1"/>
</dbReference>
<dbReference type="InterPro" id="IPR050382">
    <property type="entry name" value="MFS_Na/Anion_cotransporter"/>
</dbReference>
<evidence type="ECO:0000256" key="23">
    <source>
        <dbReference type="ARBA" id="ARBA00080244"/>
    </source>
</evidence>
<dbReference type="GO" id="GO:0030672">
    <property type="term" value="C:synaptic vesicle membrane"/>
    <property type="evidence" value="ECO:0007669"/>
    <property type="project" value="UniProtKB-SubCell"/>
</dbReference>
<feature type="transmembrane region" description="Helical" evidence="26">
    <location>
        <begin position="200"/>
        <end position="223"/>
    </location>
</feature>
<dbReference type="PROSITE" id="PS50850">
    <property type="entry name" value="MFS"/>
    <property type="match status" value="1"/>
</dbReference>
<comment type="catalytic activity">
    <reaction evidence="18">
        <text>N-acetyl-L-aspartyl-L-glutamate(out) = N-acetyl-L-aspartyl-L-glutamate(in)</text>
        <dbReference type="Rhea" id="RHEA:72599"/>
        <dbReference type="ChEBI" id="CHEBI:76931"/>
    </reaction>
    <physiologicalReaction direction="left-to-right" evidence="18">
        <dbReference type="Rhea" id="RHEA:72600"/>
    </physiologicalReaction>
</comment>
<comment type="catalytic activity">
    <reaction evidence="16">
        <text>L-aspartate(out) = L-aspartate(in)</text>
        <dbReference type="Rhea" id="RHEA:66332"/>
        <dbReference type="ChEBI" id="CHEBI:29991"/>
    </reaction>
    <physiologicalReaction direction="left-to-right" evidence="16">
        <dbReference type="Rhea" id="RHEA:66333"/>
    </physiologicalReaction>
</comment>
<evidence type="ECO:0000256" key="19">
    <source>
        <dbReference type="ARBA" id="ARBA00051447"/>
    </source>
</evidence>